<dbReference type="AlphaFoldDB" id="A0A1F7VCC5"/>
<evidence type="ECO:0008006" key="5">
    <source>
        <dbReference type="Google" id="ProtNLM"/>
    </source>
</evidence>
<evidence type="ECO:0000313" key="3">
    <source>
        <dbReference type="EMBL" id="OGL88192.1"/>
    </source>
</evidence>
<dbReference type="InterPro" id="IPR001667">
    <property type="entry name" value="DDH_dom"/>
</dbReference>
<dbReference type="Gene3D" id="3.90.1640.10">
    <property type="entry name" value="inorganic pyrophosphatase (n-terminal core)"/>
    <property type="match status" value="1"/>
</dbReference>
<name>A0A1F7VCC5_9BACT</name>
<dbReference type="PANTHER" id="PTHR47618">
    <property type="entry name" value="BIFUNCTIONAL OLIGORIBONUCLEASE AND PAP PHOSPHATASE NRNA"/>
    <property type="match status" value="1"/>
</dbReference>
<dbReference type="SUPFAM" id="SSF64182">
    <property type="entry name" value="DHH phosphoesterases"/>
    <property type="match status" value="1"/>
</dbReference>
<reference evidence="3 4" key="1">
    <citation type="journal article" date="2016" name="Nat. Commun.">
        <title>Thousands of microbial genomes shed light on interconnected biogeochemical processes in an aquifer system.</title>
        <authorList>
            <person name="Anantharaman K."/>
            <person name="Brown C.T."/>
            <person name="Hug L.A."/>
            <person name="Sharon I."/>
            <person name="Castelle C.J."/>
            <person name="Probst A.J."/>
            <person name="Thomas B.C."/>
            <person name="Singh A."/>
            <person name="Wilkins M.J."/>
            <person name="Karaoz U."/>
            <person name="Brodie E.L."/>
            <person name="Williams K.H."/>
            <person name="Hubbard S.S."/>
            <person name="Banfield J.F."/>
        </authorList>
    </citation>
    <scope>NUCLEOTIDE SEQUENCE [LARGE SCALE GENOMIC DNA]</scope>
</reference>
<evidence type="ECO:0000259" key="1">
    <source>
        <dbReference type="Pfam" id="PF01368"/>
    </source>
</evidence>
<dbReference type="InterPro" id="IPR003156">
    <property type="entry name" value="DHHA1_dom"/>
</dbReference>
<dbReference type="InterPro" id="IPR038763">
    <property type="entry name" value="DHH_sf"/>
</dbReference>
<evidence type="ECO:0000313" key="4">
    <source>
        <dbReference type="Proteomes" id="UP000176593"/>
    </source>
</evidence>
<feature type="domain" description="DDH" evidence="1">
    <location>
        <begin position="21"/>
        <end position="160"/>
    </location>
</feature>
<accession>A0A1F7VCC5</accession>
<dbReference type="Gene3D" id="3.10.310.30">
    <property type="match status" value="1"/>
</dbReference>
<feature type="domain" description="DHHA1" evidence="2">
    <location>
        <begin position="238"/>
        <end position="305"/>
    </location>
</feature>
<dbReference type="PANTHER" id="PTHR47618:SF1">
    <property type="entry name" value="BIFUNCTIONAL OLIGORIBONUCLEASE AND PAP PHOSPHATASE NRNA"/>
    <property type="match status" value="1"/>
</dbReference>
<organism evidence="3 4">
    <name type="scientific">Candidatus Uhrbacteria bacterium RIFCSPLOWO2_02_FULL_48_18</name>
    <dbReference type="NCBI Taxonomy" id="1802408"/>
    <lineage>
        <taxon>Bacteria</taxon>
        <taxon>Candidatus Uhriibacteriota</taxon>
    </lineage>
</organism>
<dbReference type="EMBL" id="MGEQ01000001">
    <property type="protein sequence ID" value="OGL88192.1"/>
    <property type="molecule type" value="Genomic_DNA"/>
</dbReference>
<proteinExistence type="predicted"/>
<protein>
    <recommendedName>
        <fullName evidence="5">DDH domain-containing protein</fullName>
    </recommendedName>
</protein>
<evidence type="ECO:0000259" key="2">
    <source>
        <dbReference type="Pfam" id="PF02272"/>
    </source>
</evidence>
<gene>
    <name evidence="3" type="ORF">A3I41_00490</name>
</gene>
<dbReference type="Pfam" id="PF02272">
    <property type="entry name" value="DHHA1"/>
    <property type="match status" value="1"/>
</dbReference>
<dbReference type="InterPro" id="IPR051319">
    <property type="entry name" value="Oligoribo/pAp-PDE_c-di-AMP_PDE"/>
</dbReference>
<sequence>MELLTHKRIHDLLLSAQNPVLVSDVRLDGDSLGSVMAMYHFLREHGKSSRVYVAEAVPEQYRFLPDVHVCSTNATIFDDSTIDLVVVFDCSEAAFVESLVERIDGNPTVINMDHHKTNPRYGHVNQVLVDAPATAEVVFRFLEANHVVITKHVSTCLLAGLCFDTNMFSNSATNERALDTASHLILHGARVQDVIRTMFQNRSVGALKVWGAALERLTDHPEIRVMTTVLTRKDIETHQVTDDEIDGLSNFLNLVADTDTLFVLRETKEGGVKVSGRSRTQDVSKIASAHGGGGHAKAAGFTLVNACIVEKDTVWCVSRNNETHPIAHALRFEEFFRV</sequence>
<dbReference type="Pfam" id="PF01368">
    <property type="entry name" value="DHH"/>
    <property type="match status" value="1"/>
</dbReference>
<dbReference type="GO" id="GO:0003676">
    <property type="term" value="F:nucleic acid binding"/>
    <property type="evidence" value="ECO:0007669"/>
    <property type="project" value="InterPro"/>
</dbReference>
<dbReference type="Proteomes" id="UP000176593">
    <property type="component" value="Unassembled WGS sequence"/>
</dbReference>
<comment type="caution">
    <text evidence="3">The sequence shown here is derived from an EMBL/GenBank/DDBJ whole genome shotgun (WGS) entry which is preliminary data.</text>
</comment>